<accession>A0A0C9XU46</accession>
<gene>
    <name evidence="1" type="ORF">PISMIDRAFT_16201</name>
</gene>
<organism evidence="1 2">
    <name type="scientific">Pisolithus microcarpus 441</name>
    <dbReference type="NCBI Taxonomy" id="765257"/>
    <lineage>
        <taxon>Eukaryota</taxon>
        <taxon>Fungi</taxon>
        <taxon>Dikarya</taxon>
        <taxon>Basidiomycota</taxon>
        <taxon>Agaricomycotina</taxon>
        <taxon>Agaricomycetes</taxon>
        <taxon>Agaricomycetidae</taxon>
        <taxon>Boletales</taxon>
        <taxon>Sclerodermatineae</taxon>
        <taxon>Pisolithaceae</taxon>
        <taxon>Pisolithus</taxon>
    </lineage>
</organism>
<protein>
    <submittedName>
        <fullName evidence="1">Uncharacterized protein</fullName>
    </submittedName>
</protein>
<dbReference type="Proteomes" id="UP000054018">
    <property type="component" value="Unassembled WGS sequence"/>
</dbReference>
<dbReference type="AlphaFoldDB" id="A0A0C9XU46"/>
<evidence type="ECO:0000313" key="1">
    <source>
        <dbReference type="EMBL" id="KIK15895.1"/>
    </source>
</evidence>
<evidence type="ECO:0000313" key="2">
    <source>
        <dbReference type="Proteomes" id="UP000054018"/>
    </source>
</evidence>
<dbReference type="HOGENOM" id="CLU_3033309_0_0_1"/>
<name>A0A0C9XU46_9AGAM</name>
<dbReference type="EMBL" id="KN833873">
    <property type="protein sequence ID" value="KIK15895.1"/>
    <property type="molecule type" value="Genomic_DNA"/>
</dbReference>
<sequence length="58" mass="6588">MAEVNMEVGLLGEVKMEAVLPSETIMEETSMVKEEDHQAVKILKRRTKMVLKEMGELP</sequence>
<reference evidence="2" key="2">
    <citation type="submission" date="2015-01" db="EMBL/GenBank/DDBJ databases">
        <title>Evolutionary Origins and Diversification of the Mycorrhizal Mutualists.</title>
        <authorList>
            <consortium name="DOE Joint Genome Institute"/>
            <consortium name="Mycorrhizal Genomics Consortium"/>
            <person name="Kohler A."/>
            <person name="Kuo A."/>
            <person name="Nagy L.G."/>
            <person name="Floudas D."/>
            <person name="Copeland A."/>
            <person name="Barry K.W."/>
            <person name="Cichocki N."/>
            <person name="Veneault-Fourrey C."/>
            <person name="LaButti K."/>
            <person name="Lindquist E.A."/>
            <person name="Lipzen A."/>
            <person name="Lundell T."/>
            <person name="Morin E."/>
            <person name="Murat C."/>
            <person name="Riley R."/>
            <person name="Ohm R."/>
            <person name="Sun H."/>
            <person name="Tunlid A."/>
            <person name="Henrissat B."/>
            <person name="Grigoriev I.V."/>
            <person name="Hibbett D.S."/>
            <person name="Martin F."/>
        </authorList>
    </citation>
    <scope>NUCLEOTIDE SEQUENCE [LARGE SCALE GENOMIC DNA]</scope>
    <source>
        <strain evidence="2">441</strain>
    </source>
</reference>
<keyword evidence="2" id="KW-1185">Reference proteome</keyword>
<reference evidence="1 2" key="1">
    <citation type="submission" date="2014-04" db="EMBL/GenBank/DDBJ databases">
        <authorList>
            <consortium name="DOE Joint Genome Institute"/>
            <person name="Kuo A."/>
            <person name="Kohler A."/>
            <person name="Costa M.D."/>
            <person name="Nagy L.G."/>
            <person name="Floudas D."/>
            <person name="Copeland A."/>
            <person name="Barry K.W."/>
            <person name="Cichocki N."/>
            <person name="Veneault-Fourrey C."/>
            <person name="LaButti K."/>
            <person name="Lindquist E.A."/>
            <person name="Lipzen A."/>
            <person name="Lundell T."/>
            <person name="Morin E."/>
            <person name="Murat C."/>
            <person name="Sun H."/>
            <person name="Tunlid A."/>
            <person name="Henrissat B."/>
            <person name="Grigoriev I.V."/>
            <person name="Hibbett D.S."/>
            <person name="Martin F."/>
            <person name="Nordberg H.P."/>
            <person name="Cantor M.N."/>
            <person name="Hua S.X."/>
        </authorList>
    </citation>
    <scope>NUCLEOTIDE SEQUENCE [LARGE SCALE GENOMIC DNA]</scope>
    <source>
        <strain evidence="1 2">441</strain>
    </source>
</reference>
<proteinExistence type="predicted"/>